<dbReference type="Pfam" id="PF14870">
    <property type="entry name" value="PSII_BNR"/>
    <property type="match status" value="1"/>
</dbReference>
<sequence length="394" mass="41431">MFKGSALIAALMFSGLGMAQEAESDVPASEAATDAGDLSEVATDDVDPVPPETSTGFIPTEDDLAIQTAEVLPKVGKSLILDMTDGANRAVAVGERGHILVSETRRGDWRQIEGVPTRSTLTAVSAFGDRVVAAGHDGVILLSTDGGLTWSRKRLAPFVPDNLDLKNGAPILDVLMYDDNNGYAIGAYSLLLKTSDGGESWQSMNILGKSDEEVLDTQETDTAAANDENWTFDQSDLDLEEETDPHLNGIARTGDGSFMIVAERGAAFRSTDDGATWERLQLPYEGSMFGVIGYEGRHVLAFGLRGNVYESFDLGDNWTQLETGTELSLMGGAGWQGGGAALVGANGAVLVRTSADEALKLTAAPDGTVLSSVLAITAGELSLAGESGLSFYQP</sequence>
<dbReference type="InterPro" id="IPR028203">
    <property type="entry name" value="PSII_CF48-like_dom"/>
</dbReference>
<gene>
    <name evidence="6" type="ORF">C7S18_00500</name>
</gene>
<keyword evidence="4" id="KW-0732">Signal</keyword>
<accession>A0A2P1PLQ6</accession>
<dbReference type="EMBL" id="CP027860">
    <property type="protein sequence ID" value="AVP95766.1"/>
    <property type="molecule type" value="Genomic_DNA"/>
</dbReference>
<dbReference type="InterPro" id="IPR036278">
    <property type="entry name" value="Sialidase_sf"/>
</dbReference>
<evidence type="ECO:0000259" key="5">
    <source>
        <dbReference type="Pfam" id="PF14870"/>
    </source>
</evidence>
<dbReference type="SUPFAM" id="SSF50939">
    <property type="entry name" value="Sialidases"/>
    <property type="match status" value="1"/>
</dbReference>
<dbReference type="PANTHER" id="PTHR47199:SF2">
    <property type="entry name" value="PHOTOSYSTEM II STABILITY_ASSEMBLY FACTOR HCF136, CHLOROPLASTIC"/>
    <property type="match status" value="1"/>
</dbReference>
<dbReference type="CDD" id="cd15482">
    <property type="entry name" value="Sialidase_non-viral"/>
    <property type="match status" value="1"/>
</dbReference>
<dbReference type="PANTHER" id="PTHR47199">
    <property type="entry name" value="PHOTOSYSTEM II STABILITY/ASSEMBLY FACTOR HCF136, CHLOROPLASTIC"/>
    <property type="match status" value="1"/>
</dbReference>
<proteinExistence type="predicted"/>
<keyword evidence="7" id="KW-1185">Reference proteome</keyword>
<dbReference type="Gene3D" id="2.130.10.10">
    <property type="entry name" value="YVTN repeat-like/Quinoprotein amine dehydrogenase"/>
    <property type="match status" value="2"/>
</dbReference>
<protein>
    <recommendedName>
        <fullName evidence="5">Photosynthesis system II assembly factor Ycf48/Hcf136-like domain-containing protein</fullName>
    </recommendedName>
</protein>
<evidence type="ECO:0000256" key="1">
    <source>
        <dbReference type="ARBA" id="ARBA00022531"/>
    </source>
</evidence>
<feature type="chain" id="PRO_5015104714" description="Photosynthesis system II assembly factor Ycf48/Hcf136-like domain-containing protein" evidence="4">
    <location>
        <begin position="20"/>
        <end position="394"/>
    </location>
</feature>
<dbReference type="Proteomes" id="UP000241074">
    <property type="component" value="Chromosome"/>
</dbReference>
<dbReference type="AlphaFoldDB" id="A0A2P1PLQ6"/>
<name>A0A2P1PLQ6_9GAMM</name>
<dbReference type="GO" id="GO:0009523">
    <property type="term" value="C:photosystem II"/>
    <property type="evidence" value="ECO:0007669"/>
    <property type="project" value="UniProtKB-KW"/>
</dbReference>
<feature type="domain" description="Photosynthesis system II assembly factor Ycf48/Hcf136-like" evidence="5">
    <location>
        <begin position="163"/>
        <end position="351"/>
    </location>
</feature>
<dbReference type="GO" id="GO:0015979">
    <property type="term" value="P:photosynthesis"/>
    <property type="evidence" value="ECO:0007669"/>
    <property type="project" value="UniProtKB-KW"/>
</dbReference>
<feature type="region of interest" description="Disordered" evidence="3">
    <location>
        <begin position="24"/>
        <end position="50"/>
    </location>
</feature>
<evidence type="ECO:0000256" key="2">
    <source>
        <dbReference type="ARBA" id="ARBA00023276"/>
    </source>
</evidence>
<keyword evidence="2" id="KW-0604">Photosystem II</keyword>
<reference evidence="6 7" key="1">
    <citation type="submission" date="2018-03" db="EMBL/GenBank/DDBJ databases">
        <title>Ahniella affigens gen. nov., sp. nov., a gammaproteobacterium isolated from sandy soil near a stream.</title>
        <authorList>
            <person name="Ko Y."/>
            <person name="Kim J.-H."/>
        </authorList>
    </citation>
    <scope>NUCLEOTIDE SEQUENCE [LARGE SCALE GENOMIC DNA]</scope>
    <source>
        <strain evidence="6 7">D13</strain>
    </source>
</reference>
<evidence type="ECO:0000313" key="7">
    <source>
        <dbReference type="Proteomes" id="UP000241074"/>
    </source>
</evidence>
<keyword evidence="1" id="KW-0602">Photosynthesis</keyword>
<dbReference type="KEGG" id="xba:C7S18_00500"/>
<evidence type="ECO:0000313" key="6">
    <source>
        <dbReference type="EMBL" id="AVP95766.1"/>
    </source>
</evidence>
<organism evidence="6 7">
    <name type="scientific">Ahniella affigens</name>
    <dbReference type="NCBI Taxonomy" id="2021234"/>
    <lineage>
        <taxon>Bacteria</taxon>
        <taxon>Pseudomonadati</taxon>
        <taxon>Pseudomonadota</taxon>
        <taxon>Gammaproteobacteria</taxon>
        <taxon>Lysobacterales</taxon>
        <taxon>Rhodanobacteraceae</taxon>
        <taxon>Ahniella</taxon>
    </lineage>
</organism>
<evidence type="ECO:0000256" key="3">
    <source>
        <dbReference type="SAM" id="MobiDB-lite"/>
    </source>
</evidence>
<reference evidence="6 7" key="2">
    <citation type="submission" date="2018-03" db="EMBL/GenBank/DDBJ databases">
        <authorList>
            <person name="Keele B.F."/>
        </authorList>
    </citation>
    <scope>NUCLEOTIDE SEQUENCE [LARGE SCALE GENOMIC DNA]</scope>
    <source>
        <strain evidence="6 7">D13</strain>
    </source>
</reference>
<evidence type="ECO:0000256" key="4">
    <source>
        <dbReference type="SAM" id="SignalP"/>
    </source>
</evidence>
<feature type="signal peptide" evidence="4">
    <location>
        <begin position="1"/>
        <end position="19"/>
    </location>
</feature>
<dbReference type="InterPro" id="IPR015943">
    <property type="entry name" value="WD40/YVTN_repeat-like_dom_sf"/>
</dbReference>